<dbReference type="GO" id="GO:0009099">
    <property type="term" value="P:L-valine biosynthetic process"/>
    <property type="evidence" value="ECO:0007669"/>
    <property type="project" value="TreeGrafter"/>
</dbReference>
<dbReference type="EMBL" id="CAEZYI010000005">
    <property type="protein sequence ID" value="CAB4712568.1"/>
    <property type="molecule type" value="Genomic_DNA"/>
</dbReference>
<dbReference type="AlphaFoldDB" id="A0A6J6QU83"/>
<dbReference type="Gene3D" id="3.40.50.970">
    <property type="match status" value="2"/>
</dbReference>
<feature type="domain" description="Thiamine pyrophosphate enzyme TPP-binding" evidence="5">
    <location>
        <begin position="405"/>
        <end position="560"/>
    </location>
</feature>
<comment type="similarity">
    <text evidence="1 3">Belongs to the TPP enzyme family.</text>
</comment>
<name>A0A6J6QU83_9ZZZZ</name>
<dbReference type="Pfam" id="PF02776">
    <property type="entry name" value="TPP_enzyme_N"/>
    <property type="match status" value="1"/>
</dbReference>
<keyword evidence="2 3" id="KW-0786">Thiamine pyrophosphate</keyword>
<dbReference type="InterPro" id="IPR029061">
    <property type="entry name" value="THDP-binding"/>
</dbReference>
<protein>
    <submittedName>
        <fullName evidence="7">Unannotated protein</fullName>
    </submittedName>
</protein>
<dbReference type="GO" id="GO:0009097">
    <property type="term" value="P:isoleucine biosynthetic process"/>
    <property type="evidence" value="ECO:0007669"/>
    <property type="project" value="TreeGrafter"/>
</dbReference>
<dbReference type="Pfam" id="PF02775">
    <property type="entry name" value="TPP_enzyme_C"/>
    <property type="match status" value="1"/>
</dbReference>
<accession>A0A6J6QU83</accession>
<dbReference type="CDD" id="cd07035">
    <property type="entry name" value="TPP_PYR_POX_like"/>
    <property type="match status" value="1"/>
</dbReference>
<dbReference type="PANTHER" id="PTHR18968">
    <property type="entry name" value="THIAMINE PYROPHOSPHATE ENZYMES"/>
    <property type="match status" value="1"/>
</dbReference>
<dbReference type="InterPro" id="IPR011766">
    <property type="entry name" value="TPP_enzyme_TPP-bd"/>
</dbReference>
<dbReference type="InterPro" id="IPR012000">
    <property type="entry name" value="Thiamin_PyroP_enz_cen_dom"/>
</dbReference>
<evidence type="ECO:0000256" key="1">
    <source>
        <dbReference type="ARBA" id="ARBA00007812"/>
    </source>
</evidence>
<evidence type="ECO:0000313" key="7">
    <source>
        <dbReference type="EMBL" id="CAB4712568.1"/>
    </source>
</evidence>
<sequence length="582" mass="62426">MQKLRGADIVAESLIRLGIEYVIGVPGHTVLDLLDALRLRQDRIRAIMVRNEETSGYIADAYFRISHKPMVVVAHNSVGAANTLTGVMNAMLDSSAMIVITGDAWTKTQGRGAFQELTHSRDAGTADIFRGSVKRSWTVNKPEKLLEVLLKAYKEAVSGRPGPVHIDITQEAFTQKADVEFPDDVFNFVPNSRTRGDAQATARAFELLKSAKQPVILAGGGTNRGQASAALIAFAESMNIPVATTSMGKSSIPDEHSLSLGVSGWVGTTVANHALRSADVILALGTRLSETDTAGFTDGAVLSIPTTKLIHVDIDPVEIARFYPVAEGIVGDVAAVLEDLLTLAQASGDAKSARADWWSSLKEVKESWKVEVANSFNSESDPIEPGYLTQEIRKALPKDGIMMTDVGNSQKWIIQQFPTYGPDTFVTSLGGASMGFGPCGVAGAQLAAPDKRVAIITGDGSMSMSLHIYPTIVELGLPIVYIVANDYAWASVDGPQARRFGPNQSFFTRFTLPNGEPYKLDFAAVANACGLKAERVLSSKDLPAALARAFAAGVPYLLDVEVRRDTYVPMTARGAYPLPEVE</sequence>
<feature type="domain" description="Thiamine pyrophosphate enzyme central" evidence="4">
    <location>
        <begin position="202"/>
        <end position="340"/>
    </location>
</feature>
<organism evidence="7">
    <name type="scientific">freshwater metagenome</name>
    <dbReference type="NCBI Taxonomy" id="449393"/>
    <lineage>
        <taxon>unclassified sequences</taxon>
        <taxon>metagenomes</taxon>
        <taxon>ecological metagenomes</taxon>
    </lineage>
</organism>
<dbReference type="GO" id="GO:0050660">
    <property type="term" value="F:flavin adenine dinucleotide binding"/>
    <property type="evidence" value="ECO:0007669"/>
    <property type="project" value="TreeGrafter"/>
</dbReference>
<dbReference type="InterPro" id="IPR012001">
    <property type="entry name" value="Thiamin_PyroP_enz_TPP-bd_dom"/>
</dbReference>
<dbReference type="GO" id="GO:0000287">
    <property type="term" value="F:magnesium ion binding"/>
    <property type="evidence" value="ECO:0007669"/>
    <property type="project" value="InterPro"/>
</dbReference>
<gene>
    <name evidence="7" type="ORF">UFOPK2662_00190</name>
</gene>
<dbReference type="Pfam" id="PF00205">
    <property type="entry name" value="TPP_enzyme_M"/>
    <property type="match status" value="1"/>
</dbReference>
<proteinExistence type="inferred from homology"/>
<dbReference type="InterPro" id="IPR029035">
    <property type="entry name" value="DHS-like_NAD/FAD-binding_dom"/>
</dbReference>
<dbReference type="SUPFAM" id="SSF52518">
    <property type="entry name" value="Thiamin diphosphate-binding fold (THDP-binding)"/>
    <property type="match status" value="2"/>
</dbReference>
<dbReference type="Gene3D" id="3.40.50.1220">
    <property type="entry name" value="TPP-binding domain"/>
    <property type="match status" value="1"/>
</dbReference>
<evidence type="ECO:0000259" key="6">
    <source>
        <dbReference type="Pfam" id="PF02776"/>
    </source>
</evidence>
<evidence type="ECO:0000256" key="3">
    <source>
        <dbReference type="RuleBase" id="RU362132"/>
    </source>
</evidence>
<dbReference type="InterPro" id="IPR045229">
    <property type="entry name" value="TPP_enz"/>
</dbReference>
<reference evidence="7" key="1">
    <citation type="submission" date="2020-05" db="EMBL/GenBank/DDBJ databases">
        <authorList>
            <person name="Chiriac C."/>
            <person name="Salcher M."/>
            <person name="Ghai R."/>
            <person name="Kavagutti S V."/>
        </authorList>
    </citation>
    <scope>NUCLEOTIDE SEQUENCE</scope>
</reference>
<dbReference type="PANTHER" id="PTHR18968:SF13">
    <property type="entry name" value="ACETOLACTATE SYNTHASE CATALYTIC SUBUNIT, MITOCHONDRIAL"/>
    <property type="match status" value="1"/>
</dbReference>
<feature type="domain" description="Thiamine pyrophosphate enzyme N-terminal TPP-binding" evidence="6">
    <location>
        <begin position="5"/>
        <end position="118"/>
    </location>
</feature>
<dbReference type="GO" id="GO:0030976">
    <property type="term" value="F:thiamine pyrophosphate binding"/>
    <property type="evidence" value="ECO:0007669"/>
    <property type="project" value="InterPro"/>
</dbReference>
<dbReference type="GO" id="GO:0003984">
    <property type="term" value="F:acetolactate synthase activity"/>
    <property type="evidence" value="ECO:0007669"/>
    <property type="project" value="TreeGrafter"/>
</dbReference>
<dbReference type="SUPFAM" id="SSF52467">
    <property type="entry name" value="DHS-like NAD/FAD-binding domain"/>
    <property type="match status" value="1"/>
</dbReference>
<evidence type="ECO:0000256" key="2">
    <source>
        <dbReference type="ARBA" id="ARBA00023052"/>
    </source>
</evidence>
<evidence type="ECO:0000259" key="5">
    <source>
        <dbReference type="Pfam" id="PF02775"/>
    </source>
</evidence>
<dbReference type="GO" id="GO:0005948">
    <property type="term" value="C:acetolactate synthase complex"/>
    <property type="evidence" value="ECO:0007669"/>
    <property type="project" value="TreeGrafter"/>
</dbReference>
<evidence type="ECO:0000259" key="4">
    <source>
        <dbReference type="Pfam" id="PF00205"/>
    </source>
</evidence>